<dbReference type="PANTHER" id="PTHR42806:SF1">
    <property type="entry name" value="GLYCINE DEHYDROGENASE (DECARBOXYLATING)"/>
    <property type="match status" value="1"/>
</dbReference>
<dbReference type="SUPFAM" id="SSF53383">
    <property type="entry name" value="PLP-dependent transferases"/>
    <property type="match status" value="1"/>
</dbReference>
<protein>
    <recommendedName>
        <fullName evidence="4">Probable glycine dehydrogenase (decarboxylating) subunit 1</fullName>
        <ecNumber evidence="4">1.4.4.2</ecNumber>
    </recommendedName>
    <alternativeName>
        <fullName evidence="4">Glycine cleavage system P-protein subunit 1</fullName>
    </alternativeName>
    <alternativeName>
        <fullName evidence="4">Glycine decarboxylase subunit 1</fullName>
    </alternativeName>
    <alternativeName>
        <fullName evidence="4">Glycine dehydrogenase (aminomethyl-transferring) subunit 1</fullName>
    </alternativeName>
</protein>
<evidence type="ECO:0000256" key="2">
    <source>
        <dbReference type="ARBA" id="ARBA00023002"/>
    </source>
</evidence>
<comment type="subunit">
    <text evidence="4">The glycine cleavage system is composed of four proteins: P, T, L and H. In this organism, the P 'protein' is a heterodimer of two subunits.</text>
</comment>
<dbReference type="InterPro" id="IPR015422">
    <property type="entry name" value="PyrdxlP-dep_Trfase_small"/>
</dbReference>
<comment type="similarity">
    <text evidence="4">Belongs to the GcvP family. N-terminal subunit subfamily.</text>
</comment>
<dbReference type="AlphaFoldDB" id="A0A7M3MJ82"/>
<organism evidence="6 7">
    <name type="scientific">Oceanidesulfovibrio indonesiensis</name>
    <dbReference type="NCBI Taxonomy" id="54767"/>
    <lineage>
        <taxon>Bacteria</taxon>
        <taxon>Pseudomonadati</taxon>
        <taxon>Thermodesulfobacteriota</taxon>
        <taxon>Desulfovibrionia</taxon>
        <taxon>Desulfovibrionales</taxon>
        <taxon>Desulfovibrionaceae</taxon>
        <taxon>Oceanidesulfovibrio</taxon>
    </lineage>
</organism>
<dbReference type="EMBL" id="QMIE01000001">
    <property type="protein sequence ID" value="TVM19869.1"/>
    <property type="molecule type" value="Genomic_DNA"/>
</dbReference>
<dbReference type="InterPro" id="IPR015421">
    <property type="entry name" value="PyrdxlP-dep_Trfase_major"/>
</dbReference>
<evidence type="ECO:0000256" key="3">
    <source>
        <dbReference type="ARBA" id="ARBA00049026"/>
    </source>
</evidence>
<dbReference type="RefSeq" id="WP_144301331.1">
    <property type="nucleotide sequence ID" value="NZ_QMIE01000001.1"/>
</dbReference>
<dbReference type="CDD" id="cd00613">
    <property type="entry name" value="GDC-P"/>
    <property type="match status" value="1"/>
</dbReference>
<dbReference type="Gene3D" id="3.90.1150.10">
    <property type="entry name" value="Aspartate Aminotransferase, domain 1"/>
    <property type="match status" value="1"/>
</dbReference>
<reference evidence="6 7" key="1">
    <citation type="submission" date="2018-06" db="EMBL/GenBank/DDBJ databases">
        <title>Complete genome of Desulfovibrio indonesiensis P37SLT.</title>
        <authorList>
            <person name="Crispim J.S."/>
            <person name="Vidigal P.M.P."/>
            <person name="Silva L.C.F."/>
            <person name="Laguardia C.N."/>
            <person name="Araujo L.C."/>
            <person name="Dias R.S."/>
            <person name="Sousa M.P."/>
            <person name="Paula S.O."/>
            <person name="Silva C."/>
        </authorList>
    </citation>
    <scope>NUCLEOTIDE SEQUENCE [LARGE SCALE GENOMIC DNA]</scope>
    <source>
        <strain evidence="6 7">P37SLT</strain>
    </source>
</reference>
<comment type="caution">
    <text evidence="6">The sequence shown here is derived from an EMBL/GenBank/DDBJ whole genome shotgun (WGS) entry which is preliminary data.</text>
</comment>
<dbReference type="GO" id="GO:0009116">
    <property type="term" value="P:nucleoside metabolic process"/>
    <property type="evidence" value="ECO:0007669"/>
    <property type="project" value="InterPro"/>
</dbReference>
<dbReference type="EC" id="1.4.4.2" evidence="4"/>
<comment type="function">
    <text evidence="1 4">The glycine cleavage system catalyzes the degradation of glycine. The P protein binds the alpha-amino group of glycine through its pyridoxal phosphate cofactor; CO(2) is released and the remaining methylamine moiety is then transferred to the lipoamide cofactor of the H protein.</text>
</comment>
<dbReference type="Proteomes" id="UP000448292">
    <property type="component" value="Unassembled WGS sequence"/>
</dbReference>
<dbReference type="Pfam" id="PF02347">
    <property type="entry name" value="GDC-P"/>
    <property type="match status" value="1"/>
</dbReference>
<gene>
    <name evidence="4" type="primary">gcvPA</name>
    <name evidence="6" type="ORF">DPQ33_01160</name>
</gene>
<dbReference type="HAMAP" id="MF_00712">
    <property type="entry name" value="GcvPA"/>
    <property type="match status" value="1"/>
</dbReference>
<dbReference type="PANTHER" id="PTHR42806">
    <property type="entry name" value="GLYCINE CLEAVAGE SYSTEM P-PROTEIN"/>
    <property type="match status" value="1"/>
</dbReference>
<feature type="domain" description="Glycine cleavage system P-protein N-terminal" evidence="5">
    <location>
        <begin position="3"/>
        <end position="436"/>
    </location>
</feature>
<keyword evidence="7" id="KW-1185">Reference proteome</keyword>
<proteinExistence type="inferred from homology"/>
<keyword evidence="2 4" id="KW-0560">Oxidoreductase</keyword>
<dbReference type="InterPro" id="IPR020581">
    <property type="entry name" value="GDC_P"/>
</dbReference>
<dbReference type="OrthoDB" id="9801272at2"/>
<evidence type="ECO:0000256" key="4">
    <source>
        <dbReference type="HAMAP-Rule" id="MF_00712"/>
    </source>
</evidence>
<dbReference type="PIRSF" id="PIRSF006815">
    <property type="entry name" value="GcvPA"/>
    <property type="match status" value="1"/>
</dbReference>
<dbReference type="Gene3D" id="3.40.640.10">
    <property type="entry name" value="Type I PLP-dependent aspartate aminotransferase-like (Major domain)"/>
    <property type="match status" value="1"/>
</dbReference>
<evidence type="ECO:0000313" key="6">
    <source>
        <dbReference type="EMBL" id="TVM19869.1"/>
    </source>
</evidence>
<dbReference type="GO" id="GO:0019464">
    <property type="term" value="P:glycine decarboxylation via glycine cleavage system"/>
    <property type="evidence" value="ECO:0007669"/>
    <property type="project" value="UniProtKB-UniRule"/>
</dbReference>
<dbReference type="InterPro" id="IPR015424">
    <property type="entry name" value="PyrdxlP-dep_Trfase"/>
</dbReference>
<dbReference type="NCBIfam" id="NF001696">
    <property type="entry name" value="PRK00451.1"/>
    <property type="match status" value="1"/>
</dbReference>
<comment type="catalytic activity">
    <reaction evidence="3 4">
        <text>N(6)-[(R)-lipoyl]-L-lysyl-[glycine-cleavage complex H protein] + glycine + H(+) = N(6)-[(R)-S(8)-aminomethyldihydrolipoyl]-L-lysyl-[glycine-cleavage complex H protein] + CO2</text>
        <dbReference type="Rhea" id="RHEA:24304"/>
        <dbReference type="Rhea" id="RHEA-COMP:10494"/>
        <dbReference type="Rhea" id="RHEA-COMP:10495"/>
        <dbReference type="ChEBI" id="CHEBI:15378"/>
        <dbReference type="ChEBI" id="CHEBI:16526"/>
        <dbReference type="ChEBI" id="CHEBI:57305"/>
        <dbReference type="ChEBI" id="CHEBI:83099"/>
        <dbReference type="ChEBI" id="CHEBI:83143"/>
        <dbReference type="EC" id="1.4.4.2"/>
    </reaction>
</comment>
<evidence type="ECO:0000313" key="7">
    <source>
        <dbReference type="Proteomes" id="UP000448292"/>
    </source>
</evidence>
<dbReference type="InterPro" id="IPR023010">
    <property type="entry name" value="GcvPA"/>
</dbReference>
<evidence type="ECO:0000256" key="1">
    <source>
        <dbReference type="ARBA" id="ARBA00003788"/>
    </source>
</evidence>
<dbReference type="GO" id="GO:0004375">
    <property type="term" value="F:glycine dehydrogenase (decarboxylating) activity"/>
    <property type="evidence" value="ECO:0007669"/>
    <property type="project" value="UniProtKB-EC"/>
</dbReference>
<dbReference type="InterPro" id="IPR049315">
    <property type="entry name" value="GDC-P_N"/>
</dbReference>
<accession>A0A7M3MJ82</accession>
<sequence length="443" mass="47779">MPYIPHTPDQVRRMLDVVGVDSMSALFADIPASMRPKSFDLPEGLSEDAVLTRLSEIAAMNETGKASFLGAGFYDHFQPRAVRALISRSEFYTAYTPYQAEASQGTLQAIFEFQTAVCRLFDMDCANASVYDGGTAIFEACMMAVRKTRRTKIVMDEALSPIYRRMLSTMTLSLDIETVIVPHASGASDKAAISAAIDKDTAAVVVQNPNFFGVVDDFSDVAATAREHKALTIMSAYPVLASVLKSPGSMGADIVVGEGQSLGLPLSFGGPYLGIMTCTKEMVRQLPGRIAGRTEDKEGRTGYVLTLQAREQHIRRAKATSNICSNQALCALMAHIQMCLLGPEGLRRQAVLSMELARYAQARLTAVRGVDLLNDAPYGNEFAITLPRPADEVVAALAEQGVAAGFPLGRYYEGLDNALLVATTDKNTPEQVDRLAAGLKDAL</sequence>
<evidence type="ECO:0000259" key="5">
    <source>
        <dbReference type="Pfam" id="PF02347"/>
    </source>
</evidence>
<name>A0A7M3MJ82_9BACT</name>